<dbReference type="EMBL" id="UYRU01043895">
    <property type="protein sequence ID" value="VDK84357.1"/>
    <property type="molecule type" value="Genomic_DNA"/>
</dbReference>
<sequence>MSASTFISDSFYSNNGVTDPAAYDFPSRAATKPKPSQKREVDWGDRSSLRLSVDYTKQLSKASSPTNSDKGDANYFKICFATEFSDDDEDVQRQGIEPTEIDEDVKSALPETLPKLDQSFTARCSQPYAMICHAEVSVKDVNLLTAKTKKLLGPLPTINGFFFREALEKLLISQLQLILNDLLCQISGLLRSNLFPDMPRPSSLLKSGAREPKGRASHAPQAAPRELNDELMRELPLRDDLQIENEERKAHLQQFLLSRKLNYALDCKLVRPTTLLPPCQPISADYHSADSFNPKSPREKPQQLSSGPTPTSPRIAKLKSYFFGFFNKKRSKDTSPMERSSV</sequence>
<organism evidence="2 3">
    <name type="scientific">Dibothriocephalus latus</name>
    <name type="common">Fish tapeworm</name>
    <name type="synonym">Diphyllobothrium latum</name>
    <dbReference type="NCBI Taxonomy" id="60516"/>
    <lineage>
        <taxon>Eukaryota</taxon>
        <taxon>Metazoa</taxon>
        <taxon>Spiralia</taxon>
        <taxon>Lophotrochozoa</taxon>
        <taxon>Platyhelminthes</taxon>
        <taxon>Cestoda</taxon>
        <taxon>Eucestoda</taxon>
        <taxon>Diphyllobothriidea</taxon>
        <taxon>Diphyllobothriidae</taxon>
        <taxon>Dibothriocephalus</taxon>
    </lineage>
</organism>
<evidence type="ECO:0000313" key="2">
    <source>
        <dbReference type="EMBL" id="VDK84357.1"/>
    </source>
</evidence>
<feature type="region of interest" description="Disordered" evidence="1">
    <location>
        <begin position="286"/>
        <end position="315"/>
    </location>
</feature>
<evidence type="ECO:0000256" key="1">
    <source>
        <dbReference type="SAM" id="MobiDB-lite"/>
    </source>
</evidence>
<dbReference type="Proteomes" id="UP000281553">
    <property type="component" value="Unassembled WGS sequence"/>
</dbReference>
<dbReference type="OrthoDB" id="6248695at2759"/>
<name>A0A3P6TGR5_DIBLA</name>
<protein>
    <recommendedName>
        <fullName evidence="4">Schwannomin interacting protein 1 C-terminal domain-containing protein</fullName>
    </recommendedName>
</protein>
<accession>A0A3P6TGR5</accession>
<keyword evidence="3" id="KW-1185">Reference proteome</keyword>
<dbReference type="AlphaFoldDB" id="A0A3P6TGR5"/>
<gene>
    <name evidence="2" type="ORF">DILT_LOCUS3580</name>
</gene>
<feature type="region of interest" description="Disordered" evidence="1">
    <location>
        <begin position="201"/>
        <end position="228"/>
    </location>
</feature>
<proteinExistence type="predicted"/>
<feature type="region of interest" description="Disordered" evidence="1">
    <location>
        <begin position="22"/>
        <end position="45"/>
    </location>
</feature>
<evidence type="ECO:0000313" key="3">
    <source>
        <dbReference type="Proteomes" id="UP000281553"/>
    </source>
</evidence>
<reference evidence="2 3" key="1">
    <citation type="submission" date="2018-11" db="EMBL/GenBank/DDBJ databases">
        <authorList>
            <consortium name="Pathogen Informatics"/>
        </authorList>
    </citation>
    <scope>NUCLEOTIDE SEQUENCE [LARGE SCALE GENOMIC DNA]</scope>
</reference>
<evidence type="ECO:0008006" key="4">
    <source>
        <dbReference type="Google" id="ProtNLM"/>
    </source>
</evidence>